<feature type="region of interest" description="Disordered" evidence="2">
    <location>
        <begin position="339"/>
        <end position="368"/>
    </location>
</feature>
<feature type="region of interest" description="Disordered" evidence="2">
    <location>
        <begin position="976"/>
        <end position="1020"/>
    </location>
</feature>
<feature type="region of interest" description="Disordered" evidence="2">
    <location>
        <begin position="761"/>
        <end position="846"/>
    </location>
</feature>
<dbReference type="InterPro" id="IPR007110">
    <property type="entry name" value="Ig-like_dom"/>
</dbReference>
<gene>
    <name evidence="4" type="primary">Igsf10_1</name>
    <name evidence="4" type="ORF">UPUEPO_R14639</name>
</gene>
<feature type="compositionally biased region" description="Polar residues" evidence="2">
    <location>
        <begin position="775"/>
        <end position="784"/>
    </location>
</feature>
<feature type="compositionally biased region" description="Polar residues" evidence="2">
    <location>
        <begin position="354"/>
        <end position="368"/>
    </location>
</feature>
<feature type="region of interest" description="Disordered" evidence="2">
    <location>
        <begin position="858"/>
        <end position="883"/>
    </location>
</feature>
<feature type="region of interest" description="Disordered" evidence="2">
    <location>
        <begin position="185"/>
        <end position="210"/>
    </location>
</feature>
<feature type="region of interest" description="Disordered" evidence="2">
    <location>
        <begin position="262"/>
        <end position="285"/>
    </location>
</feature>
<dbReference type="GO" id="GO:0070593">
    <property type="term" value="P:dendrite self-avoidance"/>
    <property type="evidence" value="ECO:0007669"/>
    <property type="project" value="TreeGrafter"/>
</dbReference>
<sequence length="1020" mass="110096">EDGRIIILNTGTFTLRTADAFDSGLYHCIGTNGHDADALTFRITVVDPYVEHSGVNGARLSAAVSSTLYLPCTSTAAPDAAISWVLPEHVVLHRSVRNKHIFDNGTLRIRGVTEQDGGYFRCVAANQYGVDFLVFQVLVQEDETTLKEKQAAVGGWEEDDGSGHAVPASAASLKHPLVTPASLTANRGSASLAPRNPVAQNARHRNGHGQAMYRHYRDKMSRRFRGHRRQFVSSARRVDPQRWAAFLEKTRRNSTLIEKQGEVATKPPVQEEVPGDEEETSGDLTSPEEEFMLPVIATVLAQSRVVGSARTVGPEVIASVTAARKYSLQDAEAVNALPSPFPQAGSSHSRRRQTYLNPTTTPSWESPDLSQISANGIKQPSGATTTSSFFPAMKRQEYSRESTTQHLKSMSVTPVTESTDTSKSVTSQNTVDKLHLFPESVEKISQIPAVTASEESPESKHMYFPRTREQVTPRPPLASTALTDQRIRITQDVRTQTPRTQRHYGKRRKISGRRRLVRPGRIPNLKEHRYNFGKPGSARESAAAAVQLNKNPSLPSLSNLSSAFHPFRPEAPLSSLSTTNMPLEYAAGTVQGTVIFREEENERGARPEAATAVVPLTTEGTRDTPWWKLESSAAPQPSAAHADTATHTACTAEELARTVSLKMSSTPESVLPSMKPGTSPTNFQRGEITWKHLTGNGAARELLRKVSEEQTGMFPPTKATTIILETTAAPATSTTSSLHITPIAAGGSLSSGLLSLKPPIRYGSGKPEEHLSTVEPHSSSNPATDATKEMDGVGLKPTVRPIIAPQIDTRSKTFTVGRYRGQKRKSPSKTSPSPNMTASHHSAVSPLANTATLILTSETRPSSPTPAEALSESTSTVSLTETPVPWTHNTPVAPLHIPIATTSVTGISTQSATAPPASWTAQSPTTLIQTTPWHSQPFSTTSTRPATASATSWSECAHQIRVTAAAGEKSHLKMEEKVTHGNHRAQPTLPAKAKPRTRAPAATTAIAPLSTRHPTTPPTP</sequence>
<dbReference type="PANTHER" id="PTHR10075">
    <property type="entry name" value="BASIGIN RELATED"/>
    <property type="match status" value="1"/>
</dbReference>
<feature type="non-terminal residue" evidence="4">
    <location>
        <position position="1020"/>
    </location>
</feature>
<dbReference type="OrthoDB" id="10062932at2759"/>
<evidence type="ECO:0000259" key="3">
    <source>
        <dbReference type="PROSITE" id="PS50835"/>
    </source>
</evidence>
<comment type="caution">
    <text evidence="4">The sequence shown here is derived from an EMBL/GenBank/DDBJ whole genome shotgun (WGS) entry which is preliminary data.</text>
</comment>
<feature type="compositionally biased region" description="Polar residues" evidence="2">
    <location>
        <begin position="835"/>
        <end position="846"/>
    </location>
</feature>
<dbReference type="InterPro" id="IPR013783">
    <property type="entry name" value="Ig-like_fold"/>
</dbReference>
<feature type="region of interest" description="Disordered" evidence="2">
    <location>
        <begin position="397"/>
        <end position="430"/>
    </location>
</feature>
<feature type="region of interest" description="Disordered" evidence="2">
    <location>
        <begin position="448"/>
        <end position="474"/>
    </location>
</feature>
<organism evidence="4 5">
    <name type="scientific">Upupa epops</name>
    <name type="common">Eurasian hoopoe</name>
    <dbReference type="NCBI Taxonomy" id="57439"/>
    <lineage>
        <taxon>Eukaryota</taxon>
        <taxon>Metazoa</taxon>
        <taxon>Chordata</taxon>
        <taxon>Craniata</taxon>
        <taxon>Vertebrata</taxon>
        <taxon>Euteleostomi</taxon>
        <taxon>Archelosauria</taxon>
        <taxon>Archosauria</taxon>
        <taxon>Dinosauria</taxon>
        <taxon>Saurischia</taxon>
        <taxon>Theropoda</taxon>
        <taxon>Coelurosauria</taxon>
        <taxon>Aves</taxon>
        <taxon>Neognathae</taxon>
        <taxon>Neoaves</taxon>
        <taxon>Telluraves</taxon>
        <taxon>Coraciimorphae</taxon>
        <taxon>Bucerotiformes</taxon>
        <taxon>Upupidae</taxon>
        <taxon>Upupa</taxon>
    </lineage>
</organism>
<dbReference type="InterPro" id="IPR036179">
    <property type="entry name" value="Ig-like_dom_sf"/>
</dbReference>
<evidence type="ECO:0000313" key="5">
    <source>
        <dbReference type="Proteomes" id="UP000544127"/>
    </source>
</evidence>
<dbReference type="SUPFAM" id="SSF48726">
    <property type="entry name" value="Immunoglobulin"/>
    <property type="match status" value="2"/>
</dbReference>
<dbReference type="GO" id="GO:0098632">
    <property type="term" value="F:cell-cell adhesion mediator activity"/>
    <property type="evidence" value="ECO:0007669"/>
    <property type="project" value="TreeGrafter"/>
</dbReference>
<dbReference type="GO" id="GO:0030424">
    <property type="term" value="C:axon"/>
    <property type="evidence" value="ECO:0007669"/>
    <property type="project" value="TreeGrafter"/>
</dbReference>
<dbReference type="InterPro" id="IPR003598">
    <property type="entry name" value="Ig_sub2"/>
</dbReference>
<accession>A0A7K6B4F6</accession>
<feature type="compositionally biased region" description="Low complexity" evidence="2">
    <location>
        <begin position="998"/>
        <end position="1008"/>
    </location>
</feature>
<dbReference type="SMART" id="SM00408">
    <property type="entry name" value="IGc2"/>
    <property type="match status" value="1"/>
</dbReference>
<proteinExistence type="predicted"/>
<dbReference type="InterPro" id="IPR003599">
    <property type="entry name" value="Ig_sub"/>
</dbReference>
<dbReference type="AlphaFoldDB" id="A0A7K6B4F6"/>
<keyword evidence="1" id="KW-0393">Immunoglobulin domain</keyword>
<feature type="non-terminal residue" evidence="4">
    <location>
        <position position="1"/>
    </location>
</feature>
<reference evidence="4 5" key="1">
    <citation type="submission" date="2019-09" db="EMBL/GenBank/DDBJ databases">
        <title>Bird 10,000 Genomes (B10K) Project - Family phase.</title>
        <authorList>
            <person name="Zhang G."/>
        </authorList>
    </citation>
    <scope>NUCLEOTIDE SEQUENCE [LARGE SCALE GENOMIC DNA]</scope>
    <source>
        <strain evidence="4">B10K-DU-012-37</strain>
    </source>
</reference>
<keyword evidence="5" id="KW-1185">Reference proteome</keyword>
<dbReference type="CDD" id="cd00096">
    <property type="entry name" value="Ig"/>
    <property type="match status" value="1"/>
</dbReference>
<feature type="compositionally biased region" description="Acidic residues" evidence="2">
    <location>
        <begin position="273"/>
        <end position="285"/>
    </location>
</feature>
<dbReference type="GO" id="GO:0005886">
    <property type="term" value="C:plasma membrane"/>
    <property type="evidence" value="ECO:0007669"/>
    <property type="project" value="TreeGrafter"/>
</dbReference>
<dbReference type="Gene3D" id="2.60.40.10">
    <property type="entry name" value="Immunoglobulins"/>
    <property type="match status" value="1"/>
</dbReference>
<name>A0A7K6B4F6_UPUEP</name>
<dbReference type="GO" id="GO:0007411">
    <property type="term" value="P:axon guidance"/>
    <property type="evidence" value="ECO:0007669"/>
    <property type="project" value="TreeGrafter"/>
</dbReference>
<dbReference type="Pfam" id="PF13927">
    <property type="entry name" value="Ig_3"/>
    <property type="match status" value="1"/>
</dbReference>
<feature type="compositionally biased region" description="Low complexity" evidence="2">
    <location>
        <begin position="870"/>
        <end position="883"/>
    </location>
</feature>
<feature type="region of interest" description="Disordered" evidence="2">
    <location>
        <begin position="519"/>
        <end position="538"/>
    </location>
</feature>
<dbReference type="Proteomes" id="UP000544127">
    <property type="component" value="Unassembled WGS sequence"/>
</dbReference>
<evidence type="ECO:0000313" key="4">
    <source>
        <dbReference type="EMBL" id="NWU96299.1"/>
    </source>
</evidence>
<evidence type="ECO:0000256" key="1">
    <source>
        <dbReference type="ARBA" id="ARBA00023319"/>
    </source>
</evidence>
<feature type="compositionally biased region" description="Polar residues" evidence="2">
    <location>
        <begin position="401"/>
        <end position="430"/>
    </location>
</feature>
<dbReference type="SMART" id="SM00409">
    <property type="entry name" value="IG"/>
    <property type="match status" value="1"/>
</dbReference>
<feature type="compositionally biased region" description="Basic and acidic residues" evidence="2">
    <location>
        <begin position="457"/>
        <end position="471"/>
    </location>
</feature>
<protein>
    <submittedName>
        <fullName evidence="4">IGS10 protein</fullName>
    </submittedName>
</protein>
<dbReference type="PANTHER" id="PTHR10075:SF100">
    <property type="entry name" value="FASCICLIN-2"/>
    <property type="match status" value="1"/>
</dbReference>
<feature type="region of interest" description="Disordered" evidence="2">
    <location>
        <begin position="664"/>
        <end position="684"/>
    </location>
</feature>
<dbReference type="GO" id="GO:0007156">
    <property type="term" value="P:homophilic cell adhesion via plasma membrane adhesion molecules"/>
    <property type="evidence" value="ECO:0007669"/>
    <property type="project" value="TreeGrafter"/>
</dbReference>
<feature type="domain" description="Ig-like" evidence="3">
    <location>
        <begin position="48"/>
        <end position="126"/>
    </location>
</feature>
<dbReference type="EMBL" id="VZRI01008202">
    <property type="protein sequence ID" value="NWU96299.1"/>
    <property type="molecule type" value="Genomic_DNA"/>
</dbReference>
<evidence type="ECO:0000256" key="2">
    <source>
        <dbReference type="SAM" id="MobiDB-lite"/>
    </source>
</evidence>
<dbReference type="PROSITE" id="PS50835">
    <property type="entry name" value="IG_LIKE"/>
    <property type="match status" value="1"/>
</dbReference>